<evidence type="ECO:0000313" key="2">
    <source>
        <dbReference type="Proteomes" id="UP000266841"/>
    </source>
</evidence>
<feature type="non-terminal residue" evidence="1">
    <location>
        <position position="47"/>
    </location>
</feature>
<dbReference type="AlphaFoldDB" id="K0RJ37"/>
<reference evidence="1 2" key="1">
    <citation type="journal article" date="2012" name="Genome Biol.">
        <title>Genome and low-iron response of an oceanic diatom adapted to chronic iron limitation.</title>
        <authorList>
            <person name="Lommer M."/>
            <person name="Specht M."/>
            <person name="Roy A.S."/>
            <person name="Kraemer L."/>
            <person name="Andreson R."/>
            <person name="Gutowska M.A."/>
            <person name="Wolf J."/>
            <person name="Bergner S.V."/>
            <person name="Schilhabel M.B."/>
            <person name="Klostermeier U.C."/>
            <person name="Beiko R.G."/>
            <person name="Rosenstiel P."/>
            <person name="Hippler M."/>
            <person name="Laroche J."/>
        </authorList>
    </citation>
    <scope>NUCLEOTIDE SEQUENCE [LARGE SCALE GENOMIC DNA]</scope>
    <source>
        <strain evidence="1 2">CCMP1005</strain>
    </source>
</reference>
<accession>K0RJ37</accession>
<comment type="caution">
    <text evidence="1">The sequence shown here is derived from an EMBL/GenBank/DDBJ whole genome shotgun (WGS) entry which is preliminary data.</text>
</comment>
<proteinExistence type="predicted"/>
<gene>
    <name evidence="1" type="ORF">THAOC_28442</name>
</gene>
<name>K0RJ37_THAOC</name>
<dbReference type="EMBL" id="AGNL01040090">
    <property type="protein sequence ID" value="EJK52299.1"/>
    <property type="molecule type" value="Genomic_DNA"/>
</dbReference>
<evidence type="ECO:0000313" key="1">
    <source>
        <dbReference type="EMBL" id="EJK52299.1"/>
    </source>
</evidence>
<sequence>MSTAANTNAAQTFVCALSGQSPVDDAVATPSGYICSRKLLLAKLSEN</sequence>
<organism evidence="1 2">
    <name type="scientific">Thalassiosira oceanica</name>
    <name type="common">Marine diatom</name>
    <dbReference type="NCBI Taxonomy" id="159749"/>
    <lineage>
        <taxon>Eukaryota</taxon>
        <taxon>Sar</taxon>
        <taxon>Stramenopiles</taxon>
        <taxon>Ochrophyta</taxon>
        <taxon>Bacillariophyta</taxon>
        <taxon>Coscinodiscophyceae</taxon>
        <taxon>Thalassiosirophycidae</taxon>
        <taxon>Thalassiosirales</taxon>
        <taxon>Thalassiosiraceae</taxon>
        <taxon>Thalassiosira</taxon>
    </lineage>
</organism>
<protein>
    <submittedName>
        <fullName evidence="1">Uncharacterized protein</fullName>
    </submittedName>
</protein>
<keyword evidence="2" id="KW-1185">Reference proteome</keyword>
<dbReference type="Proteomes" id="UP000266841">
    <property type="component" value="Unassembled WGS sequence"/>
</dbReference>
<dbReference type="OrthoDB" id="687049at2759"/>